<evidence type="ECO:0000313" key="5">
    <source>
        <dbReference type="EMBL" id="ABV86732.1"/>
    </source>
</evidence>
<dbReference type="InterPro" id="IPR025877">
    <property type="entry name" value="MobA-like_NTP_Trfase"/>
</dbReference>
<gene>
    <name evidence="5" type="ordered locus">Spea_1406</name>
</gene>
<dbReference type="eggNOG" id="COG1213">
    <property type="taxonomic scope" value="Bacteria"/>
</dbReference>
<dbReference type="InterPro" id="IPR050065">
    <property type="entry name" value="GlmU-like"/>
</dbReference>
<proteinExistence type="predicted"/>
<keyword evidence="2" id="KW-0548">Nucleotidyltransferase</keyword>
<feature type="domain" description="MobA-like NTP transferase" evidence="4">
    <location>
        <begin position="4"/>
        <end position="116"/>
    </location>
</feature>
<dbReference type="Proteomes" id="UP000002608">
    <property type="component" value="Chromosome"/>
</dbReference>
<dbReference type="GO" id="GO:0016779">
    <property type="term" value="F:nucleotidyltransferase activity"/>
    <property type="evidence" value="ECO:0007669"/>
    <property type="project" value="UniProtKB-KW"/>
</dbReference>
<dbReference type="Gene3D" id="3.90.550.10">
    <property type="entry name" value="Spore Coat Polysaccharide Biosynthesis Protein SpsA, Chain A"/>
    <property type="match status" value="1"/>
</dbReference>
<dbReference type="STRING" id="398579.Spea_1406"/>
<organism evidence="5 6">
    <name type="scientific">Shewanella pealeana (strain ATCC 700345 / ANG-SQ1)</name>
    <dbReference type="NCBI Taxonomy" id="398579"/>
    <lineage>
        <taxon>Bacteria</taxon>
        <taxon>Pseudomonadati</taxon>
        <taxon>Pseudomonadota</taxon>
        <taxon>Gammaproteobacteria</taxon>
        <taxon>Alteromonadales</taxon>
        <taxon>Shewanellaceae</taxon>
        <taxon>Shewanella</taxon>
    </lineage>
</organism>
<evidence type="ECO:0000313" key="6">
    <source>
        <dbReference type="Proteomes" id="UP000002608"/>
    </source>
</evidence>
<evidence type="ECO:0000256" key="3">
    <source>
        <dbReference type="ARBA" id="ARBA00022842"/>
    </source>
</evidence>
<dbReference type="AlphaFoldDB" id="A8H2E5"/>
<sequence>MTKVLILAAGQGSRLRPITNDRPKCLVPLLGKSLLQRQTDVLKSAGLNNIHIATGYRADQIEKLGYETSFNPLFDQTNMVESLFSAQSFIEGEEDLVIAYGDIVYQKDNLDKLLSSNDEIALMIDREWRAFWSLRLENPLDDAETLKLDSSDFVVELGKKTESYDDVQGQYTGLIKIRGDKVSDFISFYNSLDRSRNYDGQNFINMYMTSFLQMMIDSGWKARAILVNNGWLEIDTVEDLELYENMHNSGRLSHFYKYDSNDS</sequence>
<dbReference type="RefSeq" id="WP_012154658.1">
    <property type="nucleotide sequence ID" value="NC_009901.1"/>
</dbReference>
<evidence type="ECO:0000256" key="1">
    <source>
        <dbReference type="ARBA" id="ARBA00022679"/>
    </source>
</evidence>
<reference evidence="5 6" key="1">
    <citation type="submission" date="2007-10" db="EMBL/GenBank/DDBJ databases">
        <title>Complete sequence of Shewanella pealeana ATCC 700345.</title>
        <authorList>
            <consortium name="US DOE Joint Genome Institute"/>
            <person name="Copeland A."/>
            <person name="Lucas S."/>
            <person name="Lapidus A."/>
            <person name="Barry K."/>
            <person name="Glavina del Rio T."/>
            <person name="Dalin E."/>
            <person name="Tice H."/>
            <person name="Pitluck S."/>
            <person name="Chertkov O."/>
            <person name="Brettin T."/>
            <person name="Bruce D."/>
            <person name="Detter J.C."/>
            <person name="Han C."/>
            <person name="Schmutz J."/>
            <person name="Larimer F."/>
            <person name="Land M."/>
            <person name="Hauser L."/>
            <person name="Kyrpides N."/>
            <person name="Kim E."/>
            <person name="Zhao J.-S.Z."/>
            <person name="Manno D."/>
            <person name="Hawari J."/>
            <person name="Richardson P."/>
        </authorList>
    </citation>
    <scope>NUCLEOTIDE SEQUENCE [LARGE SCALE GENOMIC DNA]</scope>
    <source>
        <strain evidence="6">ATCC 700345 / ANG-SQ1</strain>
    </source>
</reference>
<dbReference type="HOGENOM" id="CLU_029499_5_1_6"/>
<dbReference type="PANTHER" id="PTHR43584">
    <property type="entry name" value="NUCLEOTIDYL TRANSFERASE"/>
    <property type="match status" value="1"/>
</dbReference>
<evidence type="ECO:0000256" key="2">
    <source>
        <dbReference type="ARBA" id="ARBA00022695"/>
    </source>
</evidence>
<evidence type="ECO:0000259" key="4">
    <source>
        <dbReference type="Pfam" id="PF12804"/>
    </source>
</evidence>
<accession>A8H2E5</accession>
<dbReference type="CDD" id="cd02523">
    <property type="entry name" value="PC_cytidylyltransferase"/>
    <property type="match status" value="1"/>
</dbReference>
<dbReference type="Pfam" id="PF12804">
    <property type="entry name" value="NTP_transf_3"/>
    <property type="match status" value="1"/>
</dbReference>
<dbReference type="OrthoDB" id="9788272at2"/>
<name>A8H2E5_SHEPA</name>
<protein>
    <submittedName>
        <fullName evidence="5">Nucleotidyl transferase</fullName>
    </submittedName>
</protein>
<dbReference type="EMBL" id="CP000851">
    <property type="protein sequence ID" value="ABV86732.1"/>
    <property type="molecule type" value="Genomic_DNA"/>
</dbReference>
<dbReference type="InterPro" id="IPR029044">
    <property type="entry name" value="Nucleotide-diphossugar_trans"/>
</dbReference>
<dbReference type="PANTHER" id="PTHR43584:SF8">
    <property type="entry name" value="N-ACETYLMURAMATE ALPHA-1-PHOSPHATE URIDYLYLTRANSFERASE"/>
    <property type="match status" value="1"/>
</dbReference>
<dbReference type="KEGG" id="spl:Spea_1406"/>
<keyword evidence="3" id="KW-0460">Magnesium</keyword>
<dbReference type="SUPFAM" id="SSF53448">
    <property type="entry name" value="Nucleotide-diphospho-sugar transferases"/>
    <property type="match status" value="1"/>
</dbReference>
<keyword evidence="6" id="KW-1185">Reference proteome</keyword>
<keyword evidence="1 5" id="KW-0808">Transferase</keyword>